<keyword evidence="2" id="KW-1185">Reference proteome</keyword>
<name>A0ACC2AF87_DIPCM</name>
<comment type="caution">
    <text evidence="1">The sequence shown here is derived from an EMBL/GenBank/DDBJ whole genome shotgun (WGS) entry which is preliminary data.</text>
</comment>
<proteinExistence type="predicted"/>
<accession>A0ACC2AF87</accession>
<evidence type="ECO:0000313" key="1">
    <source>
        <dbReference type="EMBL" id="KAJ7516232.1"/>
    </source>
</evidence>
<protein>
    <submittedName>
        <fullName evidence="1">Uncharacterized protein</fullName>
    </submittedName>
</protein>
<evidence type="ECO:0000313" key="2">
    <source>
        <dbReference type="Proteomes" id="UP001162992"/>
    </source>
</evidence>
<dbReference type="EMBL" id="CM055113">
    <property type="protein sequence ID" value="KAJ7516232.1"/>
    <property type="molecule type" value="Genomic_DNA"/>
</dbReference>
<sequence>MKLKPLCGCQLSDVFKLHAALVMAQLAFAGFEILSRVALIKGAGRIAFSFYRNVIASLLLGVSGFFLERGQRPRLTFRIVCLFFFLGFIGVTVNQLCYLEGLRYTSPIFASAMRNTTPVFTFIIAVLCRMEKLRIRKLDGQAKVVGTALAICGSVVLSIYRGPAVLKSKITILHIPEVKSQQSLVNNSLQTITIIGSIHVTMQSWQLGAIFLVVSCIAFALFLIMQVPALQKYPAPVSLAALSCFFSVLQLPILGVIYEPERSKWAPTSASEIISIVYAGIIASGLVSGIQSWGVYKGGPVIVAAYQPLETVVTTILSFVFLKETLHLGSVIGGVLVILGLYLLIWGQERERQIMASKVADDVELPVRSRTLRLSFDIIAPPMRPDPNSDVSSRGSRRMSSLQLPRLSSERLSRLSNDQISRYSSERFTSLPENC</sequence>
<organism evidence="1 2">
    <name type="scientific">Diphasiastrum complanatum</name>
    <name type="common">Issler's clubmoss</name>
    <name type="synonym">Lycopodium complanatum</name>
    <dbReference type="NCBI Taxonomy" id="34168"/>
    <lineage>
        <taxon>Eukaryota</taxon>
        <taxon>Viridiplantae</taxon>
        <taxon>Streptophyta</taxon>
        <taxon>Embryophyta</taxon>
        <taxon>Tracheophyta</taxon>
        <taxon>Lycopodiopsida</taxon>
        <taxon>Lycopodiales</taxon>
        <taxon>Lycopodiaceae</taxon>
        <taxon>Lycopodioideae</taxon>
        <taxon>Diphasiastrum</taxon>
    </lineage>
</organism>
<reference evidence="2" key="1">
    <citation type="journal article" date="2024" name="Proc. Natl. Acad. Sci. U.S.A.">
        <title>Extraordinary preservation of gene collinearity over three hundred million years revealed in homosporous lycophytes.</title>
        <authorList>
            <person name="Li C."/>
            <person name="Wickell D."/>
            <person name="Kuo L.Y."/>
            <person name="Chen X."/>
            <person name="Nie B."/>
            <person name="Liao X."/>
            <person name="Peng D."/>
            <person name="Ji J."/>
            <person name="Jenkins J."/>
            <person name="Williams M."/>
            <person name="Shu S."/>
            <person name="Plott C."/>
            <person name="Barry K."/>
            <person name="Rajasekar S."/>
            <person name="Grimwood J."/>
            <person name="Han X."/>
            <person name="Sun S."/>
            <person name="Hou Z."/>
            <person name="He W."/>
            <person name="Dai G."/>
            <person name="Sun C."/>
            <person name="Schmutz J."/>
            <person name="Leebens-Mack J.H."/>
            <person name="Li F.W."/>
            <person name="Wang L."/>
        </authorList>
    </citation>
    <scope>NUCLEOTIDE SEQUENCE [LARGE SCALE GENOMIC DNA]</scope>
    <source>
        <strain evidence="2">cv. PW_Plant_1</strain>
    </source>
</reference>
<dbReference type="Proteomes" id="UP001162992">
    <property type="component" value="Chromosome 22"/>
</dbReference>
<gene>
    <name evidence="1" type="ORF">O6H91_22G048400</name>
</gene>